<gene>
    <name evidence="1" type="ORF">AZI85_07340</name>
</gene>
<dbReference type="EMBL" id="LUKF01000016">
    <property type="protein sequence ID" value="KYG62009.1"/>
    <property type="molecule type" value="Genomic_DNA"/>
</dbReference>
<sequence>MVYSVSSSAAPETIEETIIRQNVNVSEWLDSVADGLDVFLAGERYTERPNKTVVTLESSGYYTELDGTSGAFNFNIDLRLPNVEEYWQLTFTSYDENEERDAKTKYLRTEPRERNYGASLSLFKRMGDIRTSFQPRITFEGTPAISHSLKFETIVQEKTYRINPELEFYATPGKGAGIFEALNFNWPLSAKYSVTLINEGDYQSRPHIFTVTNGVSLGQSFSKSRSLSYAIFVTSSNRPNYQLAGYNFSVTWRHIVLNRILDYDIIPNIDFVRETNFVRNPGVTVNVNLHF</sequence>
<accession>A0A150WG39</accession>
<dbReference type="Proteomes" id="UP000075391">
    <property type="component" value="Unassembled WGS sequence"/>
</dbReference>
<reference evidence="1 2" key="1">
    <citation type="submission" date="2016-03" db="EMBL/GenBank/DDBJ databases">
        <authorList>
            <person name="Ploux O."/>
        </authorList>
    </citation>
    <scope>NUCLEOTIDE SEQUENCE [LARGE SCALE GENOMIC DNA]</scope>
    <source>
        <strain evidence="1 2">BER2</strain>
    </source>
</reference>
<organism evidence="1 2">
    <name type="scientific">Bdellovibrio bacteriovorus</name>
    <dbReference type="NCBI Taxonomy" id="959"/>
    <lineage>
        <taxon>Bacteria</taxon>
        <taxon>Pseudomonadati</taxon>
        <taxon>Bdellovibrionota</taxon>
        <taxon>Bdellovibrionia</taxon>
        <taxon>Bdellovibrionales</taxon>
        <taxon>Pseudobdellovibrionaceae</taxon>
        <taxon>Bdellovibrio</taxon>
    </lineage>
</organism>
<protein>
    <submittedName>
        <fullName evidence="1">Uncharacterized protein</fullName>
    </submittedName>
</protein>
<proteinExistence type="predicted"/>
<comment type="caution">
    <text evidence="1">The sequence shown here is derived from an EMBL/GenBank/DDBJ whole genome shotgun (WGS) entry which is preliminary data.</text>
</comment>
<evidence type="ECO:0000313" key="1">
    <source>
        <dbReference type="EMBL" id="KYG62009.1"/>
    </source>
</evidence>
<name>A0A150WG39_BDEBC</name>
<evidence type="ECO:0000313" key="2">
    <source>
        <dbReference type="Proteomes" id="UP000075391"/>
    </source>
</evidence>
<dbReference type="AlphaFoldDB" id="A0A150WG39"/>